<dbReference type="AlphaFoldDB" id="A0A3N4IKA7"/>
<sequence>MSKNAADELARDDTLKQSETPSSELSETAYGDDWYESDRSDDPDVHEIIKNHFSDLPSDSIRFNPSESWEHQTDPDVDNLFYEYLGFCGYGEREFHDNFRSIIEESLLFYVQKLYPYYASLSDDSLFAHRLSCTGRADYEFEDSISCDLISMIMCLGQRYLGSHRISIAQRASCGLMRREQFMLLEISFRKQIDQLSVLLNYNEKNVDMDEFLLLREMDRVMRRNKEFLLLFVGNERFRSERLELLLLKYLAEEGVNWDVVRGLEEAQRYKENEAYETFERKRRLKIEYYSEPPERYLLENFEEYCERKGWGVL</sequence>
<protein>
    <submittedName>
        <fullName evidence="2">Uncharacterized protein</fullName>
    </submittedName>
</protein>
<feature type="compositionally biased region" description="Polar residues" evidence="1">
    <location>
        <begin position="17"/>
        <end position="26"/>
    </location>
</feature>
<dbReference type="EMBL" id="ML119658">
    <property type="protein sequence ID" value="RPA84621.1"/>
    <property type="molecule type" value="Genomic_DNA"/>
</dbReference>
<gene>
    <name evidence="2" type="ORF">BJ508DRAFT_359640</name>
</gene>
<reference evidence="2 3" key="1">
    <citation type="journal article" date="2018" name="Nat. Ecol. Evol.">
        <title>Pezizomycetes genomes reveal the molecular basis of ectomycorrhizal truffle lifestyle.</title>
        <authorList>
            <person name="Murat C."/>
            <person name="Payen T."/>
            <person name="Noel B."/>
            <person name="Kuo A."/>
            <person name="Morin E."/>
            <person name="Chen J."/>
            <person name="Kohler A."/>
            <person name="Krizsan K."/>
            <person name="Balestrini R."/>
            <person name="Da Silva C."/>
            <person name="Montanini B."/>
            <person name="Hainaut M."/>
            <person name="Levati E."/>
            <person name="Barry K.W."/>
            <person name="Belfiori B."/>
            <person name="Cichocki N."/>
            <person name="Clum A."/>
            <person name="Dockter R.B."/>
            <person name="Fauchery L."/>
            <person name="Guy J."/>
            <person name="Iotti M."/>
            <person name="Le Tacon F."/>
            <person name="Lindquist E.A."/>
            <person name="Lipzen A."/>
            <person name="Malagnac F."/>
            <person name="Mello A."/>
            <person name="Molinier V."/>
            <person name="Miyauchi S."/>
            <person name="Poulain J."/>
            <person name="Riccioni C."/>
            <person name="Rubini A."/>
            <person name="Sitrit Y."/>
            <person name="Splivallo R."/>
            <person name="Traeger S."/>
            <person name="Wang M."/>
            <person name="Zifcakova L."/>
            <person name="Wipf D."/>
            <person name="Zambonelli A."/>
            <person name="Paolocci F."/>
            <person name="Nowrousian M."/>
            <person name="Ottonello S."/>
            <person name="Baldrian P."/>
            <person name="Spatafora J.W."/>
            <person name="Henrissat B."/>
            <person name="Nagy L.G."/>
            <person name="Aury J.M."/>
            <person name="Wincker P."/>
            <person name="Grigoriev I.V."/>
            <person name="Bonfante P."/>
            <person name="Martin F.M."/>
        </authorList>
    </citation>
    <scope>NUCLEOTIDE SEQUENCE [LARGE SCALE GENOMIC DNA]</scope>
    <source>
        <strain evidence="2 3">RN42</strain>
    </source>
</reference>
<organism evidence="2 3">
    <name type="scientific">Ascobolus immersus RN42</name>
    <dbReference type="NCBI Taxonomy" id="1160509"/>
    <lineage>
        <taxon>Eukaryota</taxon>
        <taxon>Fungi</taxon>
        <taxon>Dikarya</taxon>
        <taxon>Ascomycota</taxon>
        <taxon>Pezizomycotina</taxon>
        <taxon>Pezizomycetes</taxon>
        <taxon>Pezizales</taxon>
        <taxon>Ascobolaceae</taxon>
        <taxon>Ascobolus</taxon>
    </lineage>
</organism>
<accession>A0A3N4IKA7</accession>
<feature type="region of interest" description="Disordered" evidence="1">
    <location>
        <begin position="1"/>
        <end position="43"/>
    </location>
</feature>
<keyword evidence="3" id="KW-1185">Reference proteome</keyword>
<evidence type="ECO:0000313" key="3">
    <source>
        <dbReference type="Proteomes" id="UP000275078"/>
    </source>
</evidence>
<dbReference type="Proteomes" id="UP000275078">
    <property type="component" value="Unassembled WGS sequence"/>
</dbReference>
<proteinExistence type="predicted"/>
<name>A0A3N4IKA7_ASCIM</name>
<evidence type="ECO:0000313" key="2">
    <source>
        <dbReference type="EMBL" id="RPA84621.1"/>
    </source>
</evidence>
<feature type="compositionally biased region" description="Basic and acidic residues" evidence="1">
    <location>
        <begin position="1"/>
        <end position="16"/>
    </location>
</feature>
<evidence type="ECO:0000256" key="1">
    <source>
        <dbReference type="SAM" id="MobiDB-lite"/>
    </source>
</evidence>